<dbReference type="RefSeq" id="WP_007691142.1">
    <property type="nucleotide sequence ID" value="NZ_AJRK01000028.1"/>
</dbReference>
<dbReference type="SMART" id="SM00481">
    <property type="entry name" value="POLIIIAc"/>
    <property type="match status" value="1"/>
</dbReference>
<name>M0M7Q7_9EURY</name>
<organism evidence="2 3">
    <name type="scientific">Halococcus hamelinensis 100A6</name>
    <dbReference type="NCBI Taxonomy" id="1132509"/>
    <lineage>
        <taxon>Archaea</taxon>
        <taxon>Methanobacteriati</taxon>
        <taxon>Methanobacteriota</taxon>
        <taxon>Stenosarchaea group</taxon>
        <taxon>Halobacteria</taxon>
        <taxon>Halobacteriales</taxon>
        <taxon>Halococcaceae</taxon>
        <taxon>Halococcus</taxon>
    </lineage>
</organism>
<dbReference type="OrthoDB" id="196608at2157"/>
<dbReference type="Gene3D" id="3.20.20.140">
    <property type="entry name" value="Metal-dependent hydrolases"/>
    <property type="match status" value="1"/>
</dbReference>
<protein>
    <submittedName>
        <fullName evidence="2">PHP domain-containing protein</fullName>
    </submittedName>
</protein>
<proteinExistence type="predicted"/>
<dbReference type="Gene3D" id="1.10.150.650">
    <property type="match status" value="1"/>
</dbReference>
<evidence type="ECO:0000313" key="3">
    <source>
        <dbReference type="Proteomes" id="UP000011566"/>
    </source>
</evidence>
<dbReference type="PANTHER" id="PTHR42924:SF18">
    <property type="entry name" value="POLYMERASE_HISTIDINOL PHOSPHATASE N-TERMINAL DOMAIN-CONTAINING PROTEIN"/>
    <property type="match status" value="1"/>
</dbReference>
<dbReference type="GO" id="GO:0035312">
    <property type="term" value="F:5'-3' DNA exonuclease activity"/>
    <property type="evidence" value="ECO:0007669"/>
    <property type="project" value="TreeGrafter"/>
</dbReference>
<evidence type="ECO:0000313" key="2">
    <source>
        <dbReference type="EMBL" id="EMA40644.1"/>
    </source>
</evidence>
<sequence length="259" mass="28302">MPVADLHVHTTNSDGTMHLREVPEAAHRANVGTVAITDHERLNRELDTPTDELDGVEMVHGIELRVESDAGQVDLLGYGVRPTDDLRAELDRLQTDRIERGRAIIDCVEDRFDYDLDVEPAEGIGRPHIARAIADSGATYDYEGAFEEVIGKDCPCFVARNLPSFERGASLLAEACGVVSLAHPLRYGDPEAALALTDSPHVSAVERYYDYGRTVDTAPVEHALERNDLLPTGGSDAHDAVLGRAGLDDAEFEAFCERL</sequence>
<feature type="domain" description="Polymerase/histidinol phosphatase N-terminal" evidence="1">
    <location>
        <begin position="4"/>
        <end position="68"/>
    </location>
</feature>
<dbReference type="GO" id="GO:0004534">
    <property type="term" value="F:5'-3' RNA exonuclease activity"/>
    <property type="evidence" value="ECO:0007669"/>
    <property type="project" value="TreeGrafter"/>
</dbReference>
<dbReference type="InterPro" id="IPR016195">
    <property type="entry name" value="Pol/histidinol_Pase-like"/>
</dbReference>
<dbReference type="EMBL" id="AOMB01000010">
    <property type="protein sequence ID" value="EMA40644.1"/>
    <property type="molecule type" value="Genomic_DNA"/>
</dbReference>
<comment type="caution">
    <text evidence="2">The sequence shown here is derived from an EMBL/GenBank/DDBJ whole genome shotgun (WGS) entry which is preliminary data.</text>
</comment>
<dbReference type="PANTHER" id="PTHR42924">
    <property type="entry name" value="EXONUCLEASE"/>
    <property type="match status" value="1"/>
</dbReference>
<reference evidence="2 3" key="1">
    <citation type="journal article" date="2014" name="PLoS Genet.">
        <title>Phylogenetically driven sequencing of extremely halophilic archaea reveals strategies for static and dynamic osmo-response.</title>
        <authorList>
            <person name="Becker E.A."/>
            <person name="Seitzer P.M."/>
            <person name="Tritt A."/>
            <person name="Larsen D."/>
            <person name="Krusor M."/>
            <person name="Yao A.I."/>
            <person name="Wu D."/>
            <person name="Madern D."/>
            <person name="Eisen J.A."/>
            <person name="Darling A.E."/>
            <person name="Facciotti M.T."/>
        </authorList>
    </citation>
    <scope>NUCLEOTIDE SEQUENCE [LARGE SCALE GENOMIC DNA]</scope>
    <source>
        <strain evidence="2 3">100A6</strain>
    </source>
</reference>
<dbReference type="PATRIC" id="fig|1132509.6.peg.920"/>
<dbReference type="SUPFAM" id="SSF89550">
    <property type="entry name" value="PHP domain-like"/>
    <property type="match status" value="1"/>
</dbReference>
<gene>
    <name evidence="2" type="ORF">C447_03961</name>
</gene>
<dbReference type="AlphaFoldDB" id="M0M7Q7"/>
<accession>M0M7Q7</accession>
<dbReference type="InterPro" id="IPR004013">
    <property type="entry name" value="PHP_dom"/>
</dbReference>
<dbReference type="eggNOG" id="arCOG00302">
    <property type="taxonomic scope" value="Archaea"/>
</dbReference>
<evidence type="ECO:0000259" key="1">
    <source>
        <dbReference type="SMART" id="SM00481"/>
    </source>
</evidence>
<dbReference type="InterPro" id="IPR003141">
    <property type="entry name" value="Pol/His_phosphatase_N"/>
</dbReference>
<keyword evidence="3" id="KW-1185">Reference proteome</keyword>
<dbReference type="Proteomes" id="UP000011566">
    <property type="component" value="Unassembled WGS sequence"/>
</dbReference>
<dbReference type="InterPro" id="IPR052018">
    <property type="entry name" value="PHP_domain"/>
</dbReference>
<dbReference type="Pfam" id="PF02811">
    <property type="entry name" value="PHP"/>
    <property type="match status" value="1"/>
</dbReference>